<protein>
    <recommendedName>
        <fullName evidence="8">Probable membrane transporter protein</fullName>
    </recommendedName>
</protein>
<evidence type="ECO:0000256" key="4">
    <source>
        <dbReference type="ARBA" id="ARBA00022475"/>
    </source>
</evidence>
<feature type="transmembrane region" description="Helical" evidence="8">
    <location>
        <begin position="6"/>
        <end position="34"/>
    </location>
</feature>
<comment type="similarity">
    <text evidence="2 8">Belongs to the 4-toluene sulfonate uptake permease (TSUP) (TC 2.A.102) family.</text>
</comment>
<evidence type="ECO:0000256" key="5">
    <source>
        <dbReference type="ARBA" id="ARBA00022692"/>
    </source>
</evidence>
<dbReference type="EMBL" id="JAEMUH010000005">
    <property type="protein sequence ID" value="MBJ7550396.1"/>
    <property type="molecule type" value="Genomic_DNA"/>
</dbReference>
<comment type="subcellular location">
    <subcellularLocation>
        <location evidence="1 8">Cell membrane</location>
        <topology evidence="1 8">Multi-pass membrane protein</topology>
    </subcellularLocation>
</comment>
<evidence type="ECO:0000313" key="9">
    <source>
        <dbReference type="EMBL" id="MBJ7550396.1"/>
    </source>
</evidence>
<evidence type="ECO:0000256" key="6">
    <source>
        <dbReference type="ARBA" id="ARBA00022989"/>
    </source>
</evidence>
<evidence type="ECO:0000256" key="8">
    <source>
        <dbReference type="RuleBase" id="RU363041"/>
    </source>
</evidence>
<accession>A0ABS0Z9R4</accession>
<feature type="transmembrane region" description="Helical" evidence="8">
    <location>
        <begin position="46"/>
        <end position="63"/>
    </location>
</feature>
<feature type="transmembrane region" description="Helical" evidence="8">
    <location>
        <begin position="165"/>
        <end position="184"/>
    </location>
</feature>
<organism evidence="9 10">
    <name type="scientific">Marinomonas ostreistagni</name>
    <dbReference type="NCBI Taxonomy" id="359209"/>
    <lineage>
        <taxon>Bacteria</taxon>
        <taxon>Pseudomonadati</taxon>
        <taxon>Pseudomonadota</taxon>
        <taxon>Gammaproteobacteria</taxon>
        <taxon>Oceanospirillales</taxon>
        <taxon>Oceanospirillaceae</taxon>
        <taxon>Marinomonas</taxon>
    </lineage>
</organism>
<proteinExistence type="inferred from homology"/>
<dbReference type="InterPro" id="IPR002781">
    <property type="entry name" value="TM_pro_TauE-like"/>
</dbReference>
<dbReference type="Pfam" id="PF01925">
    <property type="entry name" value="TauE"/>
    <property type="match status" value="1"/>
</dbReference>
<keyword evidence="10" id="KW-1185">Reference proteome</keyword>
<feature type="transmembrane region" description="Helical" evidence="8">
    <location>
        <begin position="75"/>
        <end position="93"/>
    </location>
</feature>
<evidence type="ECO:0000256" key="7">
    <source>
        <dbReference type="ARBA" id="ARBA00023136"/>
    </source>
</evidence>
<dbReference type="Proteomes" id="UP000598488">
    <property type="component" value="Unassembled WGS sequence"/>
</dbReference>
<evidence type="ECO:0000313" key="10">
    <source>
        <dbReference type="Proteomes" id="UP000598488"/>
    </source>
</evidence>
<sequence>MLDTSILVLLFVILAGTYIQTVTGFGFGLIVLGIGGALELMSIPELAFIASLLSLVNGVSGLYGGVWRQAQFRSMWVFLCTALPMVAVGLYWLDHLGQAALDVLQGLLGVVMVLVCVSSMLKPDPLKTPSPSWHFALSGTFAGLLSGLFSTAGPPISYLMYRQPVPLVVVRATLLSLFLILASFRTGVSLFSGPLSLTVIHVSLVGIPLVLFGTYLSRRFLLSLFEADVVKQIAMGMLVVSGGVLLLKAVF</sequence>
<keyword evidence="5 8" id="KW-0812">Transmembrane</keyword>
<keyword evidence="4 8" id="KW-1003">Cell membrane</keyword>
<feature type="transmembrane region" description="Helical" evidence="8">
    <location>
        <begin position="133"/>
        <end position="153"/>
    </location>
</feature>
<evidence type="ECO:0000256" key="2">
    <source>
        <dbReference type="ARBA" id="ARBA00009142"/>
    </source>
</evidence>
<gene>
    <name evidence="9" type="ORF">JHD44_06855</name>
</gene>
<dbReference type="RefSeq" id="WP_199462020.1">
    <property type="nucleotide sequence ID" value="NZ_JAEMUH010000005.1"/>
</dbReference>
<name>A0ABS0Z9R4_9GAMM</name>
<dbReference type="InterPro" id="IPR052017">
    <property type="entry name" value="TSUP"/>
</dbReference>
<dbReference type="PANTHER" id="PTHR30269:SF37">
    <property type="entry name" value="MEMBRANE TRANSPORTER PROTEIN"/>
    <property type="match status" value="1"/>
</dbReference>
<comment type="caution">
    <text evidence="9">The sequence shown here is derived from an EMBL/GenBank/DDBJ whole genome shotgun (WGS) entry which is preliminary data.</text>
</comment>
<feature type="transmembrane region" description="Helical" evidence="8">
    <location>
        <begin position="229"/>
        <end position="250"/>
    </location>
</feature>
<keyword evidence="3" id="KW-0813">Transport</keyword>
<evidence type="ECO:0000256" key="3">
    <source>
        <dbReference type="ARBA" id="ARBA00022448"/>
    </source>
</evidence>
<keyword evidence="7 8" id="KW-0472">Membrane</keyword>
<feature type="transmembrane region" description="Helical" evidence="8">
    <location>
        <begin position="196"/>
        <end position="217"/>
    </location>
</feature>
<keyword evidence="6 8" id="KW-1133">Transmembrane helix</keyword>
<feature type="transmembrane region" description="Helical" evidence="8">
    <location>
        <begin position="100"/>
        <end position="121"/>
    </location>
</feature>
<dbReference type="PANTHER" id="PTHR30269">
    <property type="entry name" value="TRANSMEMBRANE PROTEIN YFCA"/>
    <property type="match status" value="1"/>
</dbReference>
<reference evidence="9 10" key="1">
    <citation type="submission" date="2020-12" db="EMBL/GenBank/DDBJ databases">
        <title>Comparative genome analysis of fungal antagonists Marinomonas ostreistagni 398 and M. spartinae 468.</title>
        <authorList>
            <person name="Fields J.L."/>
            <person name="Mavrodi O.V."/>
            <person name="Biber P.D."/>
            <person name="Indest K.J."/>
            <person name="Mavrodi D.V."/>
        </authorList>
    </citation>
    <scope>NUCLEOTIDE SEQUENCE [LARGE SCALE GENOMIC DNA]</scope>
    <source>
        <strain evidence="9 10">USM7</strain>
    </source>
</reference>
<evidence type="ECO:0000256" key="1">
    <source>
        <dbReference type="ARBA" id="ARBA00004651"/>
    </source>
</evidence>